<evidence type="ECO:0000313" key="2">
    <source>
        <dbReference type="EMBL" id="OBP83230.1"/>
    </source>
</evidence>
<feature type="signal peptide" evidence="1">
    <location>
        <begin position="1"/>
        <end position="23"/>
    </location>
</feature>
<proteinExistence type="predicted"/>
<dbReference type="Proteomes" id="UP000093748">
    <property type="component" value="Unassembled WGS sequence"/>
</dbReference>
<accession>A0A1A5IHU0</accession>
<dbReference type="EMBL" id="LZTJ01000001">
    <property type="protein sequence ID" value="OBP83230.1"/>
    <property type="molecule type" value="Genomic_DNA"/>
</dbReference>
<evidence type="ECO:0000313" key="3">
    <source>
        <dbReference type="Proteomes" id="UP000093748"/>
    </source>
</evidence>
<protein>
    <submittedName>
        <fullName evidence="2">Uncharacterized protein</fullName>
    </submittedName>
</protein>
<dbReference type="RefSeq" id="WP_032932047.1">
    <property type="nucleotide sequence ID" value="NZ_LZTH01000001.1"/>
</dbReference>
<name>A0A1A5IHU0_RHILI</name>
<evidence type="ECO:0000256" key="1">
    <source>
        <dbReference type="SAM" id="SignalP"/>
    </source>
</evidence>
<comment type="caution">
    <text evidence="2">The sequence shown here is derived from an EMBL/GenBank/DDBJ whole genome shotgun (WGS) entry which is preliminary data.</text>
</comment>
<gene>
    <name evidence="2" type="ORF">BAE39_06950</name>
</gene>
<dbReference type="OrthoDB" id="656942at2"/>
<organism evidence="2 3">
    <name type="scientific">Rhizobium loti</name>
    <name type="common">Mesorhizobium loti</name>
    <dbReference type="NCBI Taxonomy" id="381"/>
    <lineage>
        <taxon>Bacteria</taxon>
        <taxon>Pseudomonadati</taxon>
        <taxon>Pseudomonadota</taxon>
        <taxon>Alphaproteobacteria</taxon>
        <taxon>Hyphomicrobiales</taxon>
        <taxon>Phyllobacteriaceae</taxon>
        <taxon>Mesorhizobium</taxon>
    </lineage>
</organism>
<dbReference type="GeneID" id="66681579"/>
<sequence>MKKLLIMLTPAAILFSAAPFATAQESQTSSSPTVDMAKGLSEWDKIYAVFSHPRCADCHVADDRPRWSGAHYGATRVHAFNVQRGTDESGFGNPGLRCTTCHFSSNSNALHGPPGAEGWHLAPAEMAWFGKSSAEICAQIKDPARNGNRKLADVALHVRDDKLVAWGWAPGSDREPAPGSAEATYQAIENWMAAGSPCPMP</sequence>
<keyword evidence="1" id="KW-0732">Signal</keyword>
<feature type="chain" id="PRO_5009827097" evidence="1">
    <location>
        <begin position="24"/>
        <end position="201"/>
    </location>
</feature>
<dbReference type="SUPFAM" id="SSF48695">
    <property type="entry name" value="Multiheme cytochromes"/>
    <property type="match status" value="1"/>
</dbReference>
<dbReference type="InterPro" id="IPR036280">
    <property type="entry name" value="Multihaem_cyt_sf"/>
</dbReference>
<dbReference type="AlphaFoldDB" id="A0A1A5IHU0"/>
<reference evidence="3" key="1">
    <citation type="submission" date="2016-06" db="EMBL/GenBank/DDBJ databases">
        <title>NZP2037 Pacbio-Illumina hybrid assembly.</title>
        <authorList>
            <person name="Ramsay J.P."/>
        </authorList>
    </citation>
    <scope>NUCLEOTIDE SEQUENCE [LARGE SCALE GENOMIC DNA]</scope>
    <source>
        <strain evidence="3">R7ANS::ICEMlSym2042</strain>
    </source>
</reference>